<dbReference type="CDD" id="cd04301">
    <property type="entry name" value="NAT_SF"/>
    <property type="match status" value="1"/>
</dbReference>
<comment type="caution">
    <text evidence="4">The sequence shown here is derived from an EMBL/GenBank/DDBJ whole genome shotgun (WGS) entry which is preliminary data.</text>
</comment>
<dbReference type="PROSITE" id="PS51186">
    <property type="entry name" value="GNAT"/>
    <property type="match status" value="1"/>
</dbReference>
<dbReference type="EMBL" id="WSEL01000009">
    <property type="protein sequence ID" value="MVQ31452.1"/>
    <property type="molecule type" value="Genomic_DNA"/>
</dbReference>
<evidence type="ECO:0000313" key="5">
    <source>
        <dbReference type="Proteomes" id="UP000469385"/>
    </source>
</evidence>
<dbReference type="AlphaFoldDB" id="A0A6N8IXT9"/>
<keyword evidence="5" id="KW-1185">Reference proteome</keyword>
<dbReference type="InterPro" id="IPR000182">
    <property type="entry name" value="GNAT_dom"/>
</dbReference>
<dbReference type="SUPFAM" id="SSF55729">
    <property type="entry name" value="Acyl-CoA N-acyltransferases (Nat)"/>
    <property type="match status" value="1"/>
</dbReference>
<reference evidence="4 5" key="1">
    <citation type="submission" date="2019-12" db="EMBL/GenBank/DDBJ databases">
        <authorList>
            <person name="Huq M.A."/>
        </authorList>
    </citation>
    <scope>NUCLEOTIDE SEQUENCE [LARGE SCALE GENOMIC DNA]</scope>
    <source>
        <strain evidence="4 5">MAH-25</strain>
    </source>
</reference>
<keyword evidence="1 4" id="KW-0808">Transferase</keyword>
<evidence type="ECO:0000313" key="4">
    <source>
        <dbReference type="EMBL" id="MVQ31452.1"/>
    </source>
</evidence>
<dbReference type="Proteomes" id="UP000469385">
    <property type="component" value="Unassembled WGS sequence"/>
</dbReference>
<dbReference type="RefSeq" id="WP_157399499.1">
    <property type="nucleotide sequence ID" value="NZ_WSEL01000009.1"/>
</dbReference>
<evidence type="ECO:0000259" key="3">
    <source>
        <dbReference type="PROSITE" id="PS51186"/>
    </source>
</evidence>
<keyword evidence="2" id="KW-0012">Acyltransferase</keyword>
<dbReference type="PANTHER" id="PTHR10545:SF42">
    <property type="entry name" value="ACETYLTRANSFERASE"/>
    <property type="match status" value="1"/>
</dbReference>
<proteinExistence type="predicted"/>
<accession>A0A6N8IXT9</accession>
<dbReference type="PANTHER" id="PTHR10545">
    <property type="entry name" value="DIAMINE N-ACETYLTRANSFERASE"/>
    <property type="match status" value="1"/>
</dbReference>
<gene>
    <name evidence="4" type="ORF">GON04_18485</name>
</gene>
<dbReference type="Gene3D" id="3.40.630.30">
    <property type="match status" value="1"/>
</dbReference>
<name>A0A6N8IXT9_9BURK</name>
<protein>
    <submittedName>
        <fullName evidence="4">GNAT family N-acetyltransferase</fullName>
    </submittedName>
</protein>
<evidence type="ECO:0000256" key="2">
    <source>
        <dbReference type="ARBA" id="ARBA00023315"/>
    </source>
</evidence>
<dbReference type="GO" id="GO:0008080">
    <property type="term" value="F:N-acetyltransferase activity"/>
    <property type="evidence" value="ECO:0007669"/>
    <property type="project" value="TreeGrafter"/>
</dbReference>
<feature type="domain" description="N-acetyltransferase" evidence="3">
    <location>
        <begin position="4"/>
        <end position="153"/>
    </location>
</feature>
<organism evidence="4 5">
    <name type="scientific">Ramlibacter pinisoli</name>
    <dbReference type="NCBI Taxonomy" id="2682844"/>
    <lineage>
        <taxon>Bacteria</taxon>
        <taxon>Pseudomonadati</taxon>
        <taxon>Pseudomonadota</taxon>
        <taxon>Betaproteobacteria</taxon>
        <taxon>Burkholderiales</taxon>
        <taxon>Comamonadaceae</taxon>
        <taxon>Ramlibacter</taxon>
    </lineage>
</organism>
<dbReference type="Pfam" id="PF00583">
    <property type="entry name" value="Acetyltransf_1"/>
    <property type="match status" value="1"/>
</dbReference>
<sequence length="153" mass="17740">MSTPVIRSVLPGDEPAWRRLWRGYCEFYAVHLPDEVTQRTWKRILDPDSGVMCVLAEVEGRVAGFAHCVVHENTWEIQPVCYLEDLFVDPDRRGAGVGKALLEWLRNAMRAEGWARLYWVTHKDNADARALYDQFAKADDFVRYVVRDKSRQA</sequence>
<dbReference type="InterPro" id="IPR016181">
    <property type="entry name" value="Acyl_CoA_acyltransferase"/>
</dbReference>
<dbReference type="InterPro" id="IPR051016">
    <property type="entry name" value="Diverse_Substrate_AcTransf"/>
</dbReference>
<evidence type="ECO:0000256" key="1">
    <source>
        <dbReference type="ARBA" id="ARBA00022679"/>
    </source>
</evidence>